<dbReference type="Gene3D" id="2.40.320.10">
    <property type="entry name" value="Hypothetical Protein Pfu-838710-001"/>
    <property type="match status" value="1"/>
</dbReference>
<sequence length="197" mass="22910">MSQQLEIEFKNMVSQADFERLADAFHIQPEDFHVQHNHYFDSESFLLKQGGCALRIREKDGTFELTLKEPAADGLLETNEMISRSEAEALLAGSAFPIGLVKERLQHFIDDMTQLKHFGTLSTKRAEIEFKEGLLVFDNSFYLNREDYEIEYEATERISGEKIFMDLLKSYQIPLNQADNKVRRFYNEKLRQSAGEQ</sequence>
<dbReference type="Pfam" id="PF01928">
    <property type="entry name" value="CYTH"/>
    <property type="match status" value="1"/>
</dbReference>
<proteinExistence type="predicted"/>
<gene>
    <name evidence="2" type="ORF">QYG89_08980</name>
</gene>
<dbReference type="InterPro" id="IPR009195">
    <property type="entry name" value="Uncharacterised_YjbK"/>
</dbReference>
<dbReference type="Proteomes" id="UP001619911">
    <property type="component" value="Unassembled WGS sequence"/>
</dbReference>
<dbReference type="EMBL" id="JAUIYO010000005">
    <property type="protein sequence ID" value="MFK2825802.1"/>
    <property type="molecule type" value="Genomic_DNA"/>
</dbReference>
<dbReference type="InterPro" id="IPR023577">
    <property type="entry name" value="CYTH_domain"/>
</dbReference>
<keyword evidence="3" id="KW-1185">Reference proteome</keyword>
<dbReference type="PROSITE" id="PS51707">
    <property type="entry name" value="CYTH"/>
    <property type="match status" value="1"/>
</dbReference>
<name>A0ABW8I8K5_9BACI</name>
<dbReference type="InterPro" id="IPR033469">
    <property type="entry name" value="CYTH-like_dom_sf"/>
</dbReference>
<evidence type="ECO:0000313" key="2">
    <source>
        <dbReference type="EMBL" id="MFK2825802.1"/>
    </source>
</evidence>
<dbReference type="SMART" id="SM01118">
    <property type="entry name" value="CYTH"/>
    <property type="match status" value="1"/>
</dbReference>
<reference evidence="2 3" key="1">
    <citation type="submission" date="2023-07" db="EMBL/GenBank/DDBJ databases">
        <title>Bacillus lucianemedeirus sp. nov, a new species isolated from an immunobiological production facility.</title>
        <authorList>
            <person name="Costa L.V."/>
            <person name="Miranda R.V.S.L."/>
            <person name="Brandao M.L.L."/>
            <person name="Reis C.M.F."/>
            <person name="Frazao A.M."/>
            <person name="Cruz F.V."/>
            <person name="Baio P.V.P."/>
            <person name="Veras J.F.C."/>
            <person name="Ramos J.N."/>
            <person name="Vieira V."/>
        </authorList>
    </citation>
    <scope>NUCLEOTIDE SEQUENCE [LARGE SCALE GENOMIC DNA]</scope>
    <source>
        <strain evidence="2 3">B190/17</strain>
    </source>
</reference>
<evidence type="ECO:0000259" key="1">
    <source>
        <dbReference type="PROSITE" id="PS51707"/>
    </source>
</evidence>
<protein>
    <submittedName>
        <fullName evidence="2">CYTH domain-containing protein</fullName>
    </submittedName>
</protein>
<dbReference type="SUPFAM" id="SSF55154">
    <property type="entry name" value="CYTH-like phosphatases"/>
    <property type="match status" value="1"/>
</dbReference>
<evidence type="ECO:0000313" key="3">
    <source>
        <dbReference type="Proteomes" id="UP001619911"/>
    </source>
</evidence>
<dbReference type="PIRSF" id="PIRSF012526">
    <property type="entry name" value="CYTH_UCP012526"/>
    <property type="match status" value="1"/>
</dbReference>
<comment type="caution">
    <text evidence="2">The sequence shown here is derived from an EMBL/GenBank/DDBJ whole genome shotgun (WGS) entry which is preliminary data.</text>
</comment>
<dbReference type="CDD" id="cd07762">
    <property type="entry name" value="CYTH-like_Pase_1"/>
    <property type="match status" value="1"/>
</dbReference>
<organism evidence="2 3">
    <name type="scientific">Bacillus lumedeiriae</name>
    <dbReference type="NCBI Taxonomy" id="3058829"/>
    <lineage>
        <taxon>Bacteria</taxon>
        <taxon>Bacillati</taxon>
        <taxon>Bacillota</taxon>
        <taxon>Bacilli</taxon>
        <taxon>Bacillales</taxon>
        <taxon>Bacillaceae</taxon>
        <taxon>Bacillus</taxon>
    </lineage>
</organism>
<dbReference type="RefSeq" id="WP_404316664.1">
    <property type="nucleotide sequence ID" value="NZ_JAUIYO010000005.1"/>
</dbReference>
<accession>A0ABW8I8K5</accession>
<feature type="domain" description="CYTH" evidence="1">
    <location>
        <begin position="4"/>
        <end position="192"/>
    </location>
</feature>